<evidence type="ECO:0000313" key="6">
    <source>
        <dbReference type="EMBL" id="KAF9151546.1"/>
    </source>
</evidence>
<keyword evidence="7" id="KW-1185">Reference proteome</keyword>
<keyword evidence="3" id="KW-0539">Nucleus</keyword>
<dbReference type="SUPFAM" id="SSF47095">
    <property type="entry name" value="HMG-box"/>
    <property type="match status" value="1"/>
</dbReference>
<dbReference type="InterPro" id="IPR009071">
    <property type="entry name" value="HMG_box_dom"/>
</dbReference>
<dbReference type="SMART" id="SM00398">
    <property type="entry name" value="HMG"/>
    <property type="match status" value="1"/>
</dbReference>
<dbReference type="OrthoDB" id="6247875at2759"/>
<dbReference type="PROSITE" id="PS50118">
    <property type="entry name" value="HMG_BOX_2"/>
    <property type="match status" value="1"/>
</dbReference>
<evidence type="ECO:0000313" key="7">
    <source>
        <dbReference type="Proteomes" id="UP000748756"/>
    </source>
</evidence>
<comment type="caution">
    <text evidence="6">The sequence shown here is derived from an EMBL/GenBank/DDBJ whole genome shotgun (WGS) entry which is preliminary data.</text>
</comment>
<keyword evidence="2" id="KW-0804">Transcription</keyword>
<dbReference type="AlphaFoldDB" id="A0A9P5RZK9"/>
<feature type="compositionally biased region" description="Polar residues" evidence="4">
    <location>
        <begin position="321"/>
        <end position="331"/>
    </location>
</feature>
<feature type="compositionally biased region" description="Polar residues" evidence="4">
    <location>
        <begin position="1"/>
        <end position="11"/>
    </location>
</feature>
<organism evidence="6 7">
    <name type="scientific">Linnemannia schmuckeri</name>
    <dbReference type="NCBI Taxonomy" id="64567"/>
    <lineage>
        <taxon>Eukaryota</taxon>
        <taxon>Fungi</taxon>
        <taxon>Fungi incertae sedis</taxon>
        <taxon>Mucoromycota</taxon>
        <taxon>Mortierellomycotina</taxon>
        <taxon>Mortierellomycetes</taxon>
        <taxon>Mortierellales</taxon>
        <taxon>Mortierellaceae</taxon>
        <taxon>Linnemannia</taxon>
    </lineage>
</organism>
<gene>
    <name evidence="6" type="ORF">BG015_006542</name>
</gene>
<sequence>MQFADAQSTQNSTSPKAKKSKGSSSLSSVMHKKIPRPPNSFLIYRKEHAVHYPGLVATALSAKLAISWRNETLERRKYYADLAKRAEEEHKLRHPNYKFTPAKRGTGKRARALQAAAAQAAKEAASILPVQVGCLRKSSSKRPTHIAPKKRTSRSFDLSALATPSPSPSASSSPSPPPEEMSAPANRPKRNIQRPERFSPCGYREKPSHARVKSLSSSDSKSSVSMGAPSSLFFSTQSDRSSRPSKALKSSTSTRSVTSISSSKSREGASDTCVDFEDLDFSDTSLSSGDDNEDEDEEDGGEDEEEYGSDDSDYEDKRMTLCSTDINQKSFPPSERVETHGRPRSSPFQSHEPLFFDTTFTSPYTMENFEPECLPRSDYQWPASALVGAFGALPTGPHIHPSPMLFSEYMYPTPGLEDPIIDFAEYANFGDQDNVEVKVEDKTGDKIVGSSDTGARALNLAVDTIVASAATVSCSPFSMDSMIPLSLLSPTTATARAMESMSLSSLASSDSGV</sequence>
<dbReference type="PANTHER" id="PTHR10270:SF161">
    <property type="entry name" value="SEX-DETERMINING REGION Y PROTEIN"/>
    <property type="match status" value="1"/>
</dbReference>
<evidence type="ECO:0000256" key="2">
    <source>
        <dbReference type="ARBA" id="ARBA00023163"/>
    </source>
</evidence>
<proteinExistence type="predicted"/>
<dbReference type="GO" id="GO:0000978">
    <property type="term" value="F:RNA polymerase II cis-regulatory region sequence-specific DNA binding"/>
    <property type="evidence" value="ECO:0007669"/>
    <property type="project" value="TreeGrafter"/>
</dbReference>
<feature type="compositionally biased region" description="Basic residues" evidence="4">
    <location>
        <begin position="138"/>
        <end position="153"/>
    </location>
</feature>
<dbReference type="Pfam" id="PF00505">
    <property type="entry name" value="HMG_box"/>
    <property type="match status" value="1"/>
</dbReference>
<feature type="region of interest" description="Disordered" evidence="4">
    <location>
        <begin position="1"/>
        <end position="35"/>
    </location>
</feature>
<dbReference type="Gene3D" id="1.10.30.10">
    <property type="entry name" value="High mobility group box domain"/>
    <property type="match status" value="1"/>
</dbReference>
<dbReference type="Proteomes" id="UP000748756">
    <property type="component" value="Unassembled WGS sequence"/>
</dbReference>
<accession>A0A9P5RZK9</accession>
<feature type="compositionally biased region" description="Basic and acidic residues" evidence="4">
    <location>
        <begin position="193"/>
        <end position="208"/>
    </location>
</feature>
<evidence type="ECO:0000256" key="1">
    <source>
        <dbReference type="ARBA" id="ARBA00023125"/>
    </source>
</evidence>
<evidence type="ECO:0000256" key="4">
    <source>
        <dbReference type="SAM" id="MobiDB-lite"/>
    </source>
</evidence>
<feature type="DNA-binding region" description="HMG box" evidence="3">
    <location>
        <begin position="34"/>
        <end position="98"/>
    </location>
</feature>
<feature type="compositionally biased region" description="Low complexity" evidence="4">
    <location>
        <begin position="213"/>
        <end position="225"/>
    </location>
</feature>
<dbReference type="InterPro" id="IPR036910">
    <property type="entry name" value="HMG_box_dom_sf"/>
</dbReference>
<protein>
    <recommendedName>
        <fullName evidence="5">HMG box domain-containing protein</fullName>
    </recommendedName>
</protein>
<dbReference type="GO" id="GO:0030154">
    <property type="term" value="P:cell differentiation"/>
    <property type="evidence" value="ECO:0007669"/>
    <property type="project" value="TreeGrafter"/>
</dbReference>
<dbReference type="GO" id="GO:0001228">
    <property type="term" value="F:DNA-binding transcription activator activity, RNA polymerase II-specific"/>
    <property type="evidence" value="ECO:0007669"/>
    <property type="project" value="TreeGrafter"/>
</dbReference>
<feature type="compositionally biased region" description="Acidic residues" evidence="4">
    <location>
        <begin position="290"/>
        <end position="314"/>
    </location>
</feature>
<feature type="domain" description="HMG box" evidence="5">
    <location>
        <begin position="34"/>
        <end position="98"/>
    </location>
</feature>
<dbReference type="CDD" id="cd01389">
    <property type="entry name" value="HMG-box_ROX1-like"/>
    <property type="match status" value="1"/>
</dbReference>
<dbReference type="EMBL" id="JAAAUQ010000314">
    <property type="protein sequence ID" value="KAF9151546.1"/>
    <property type="molecule type" value="Genomic_DNA"/>
</dbReference>
<feature type="region of interest" description="Disordered" evidence="4">
    <location>
        <begin position="138"/>
        <end position="353"/>
    </location>
</feature>
<dbReference type="InterPro" id="IPR050140">
    <property type="entry name" value="SRY-related_HMG-box_TF-like"/>
</dbReference>
<evidence type="ECO:0000256" key="3">
    <source>
        <dbReference type="PROSITE-ProRule" id="PRU00267"/>
    </source>
</evidence>
<keyword evidence="1 3" id="KW-0238">DNA-binding</keyword>
<dbReference type="GO" id="GO:0005634">
    <property type="term" value="C:nucleus"/>
    <property type="evidence" value="ECO:0007669"/>
    <property type="project" value="UniProtKB-UniRule"/>
</dbReference>
<name>A0A9P5RZK9_9FUNG</name>
<feature type="compositionally biased region" description="Low complexity" evidence="4">
    <location>
        <begin position="250"/>
        <end position="263"/>
    </location>
</feature>
<dbReference type="PANTHER" id="PTHR10270">
    <property type="entry name" value="SOX TRANSCRIPTION FACTOR"/>
    <property type="match status" value="1"/>
</dbReference>
<reference evidence="6" key="1">
    <citation type="journal article" date="2020" name="Fungal Divers.">
        <title>Resolving the Mortierellaceae phylogeny through synthesis of multi-gene phylogenetics and phylogenomics.</title>
        <authorList>
            <person name="Vandepol N."/>
            <person name="Liber J."/>
            <person name="Desiro A."/>
            <person name="Na H."/>
            <person name="Kennedy M."/>
            <person name="Barry K."/>
            <person name="Grigoriev I.V."/>
            <person name="Miller A.N."/>
            <person name="O'Donnell K."/>
            <person name="Stajich J.E."/>
            <person name="Bonito G."/>
        </authorList>
    </citation>
    <scope>NUCLEOTIDE SEQUENCE</scope>
    <source>
        <strain evidence="6">NRRL 6426</strain>
    </source>
</reference>
<evidence type="ECO:0000259" key="5">
    <source>
        <dbReference type="PROSITE" id="PS50118"/>
    </source>
</evidence>